<sequence length="108" mass="11265">MKYLFLSAGILLPLSAEAGNIVFDCSGESALAAVQLVQYEGQDKGQVLSEGAEIEADVHPGTKGLFFVVIGDGFTQNYALNTETGELHYTGTGSKTGYVQGTCTPAQG</sequence>
<feature type="signal peptide" evidence="1">
    <location>
        <begin position="1"/>
        <end position="18"/>
    </location>
</feature>
<evidence type="ECO:0008006" key="4">
    <source>
        <dbReference type="Google" id="ProtNLM"/>
    </source>
</evidence>
<reference evidence="2 3" key="1">
    <citation type="submission" date="2022-10" db="EMBL/GenBank/DDBJ databases">
        <title>Defluviimonas sp. nov., isolated from ocean surface water.</title>
        <authorList>
            <person name="He W."/>
            <person name="Wang L."/>
            <person name="Zhang D.-F."/>
        </authorList>
    </citation>
    <scope>NUCLEOTIDE SEQUENCE [LARGE SCALE GENOMIC DNA]</scope>
    <source>
        <strain evidence="2 3">WL0075</strain>
    </source>
</reference>
<organism evidence="2 3">
    <name type="scientific">Albidovulum sediminicola</name>
    <dbReference type="NCBI Taxonomy" id="2984331"/>
    <lineage>
        <taxon>Bacteria</taxon>
        <taxon>Pseudomonadati</taxon>
        <taxon>Pseudomonadota</taxon>
        <taxon>Alphaproteobacteria</taxon>
        <taxon>Rhodobacterales</taxon>
        <taxon>Paracoccaceae</taxon>
        <taxon>Albidovulum</taxon>
    </lineage>
</organism>
<name>A0ABT2Z3G0_9RHOB</name>
<dbReference type="RefSeq" id="WP_263722203.1">
    <property type="nucleotide sequence ID" value="NZ_JAOWLA010000012.1"/>
</dbReference>
<feature type="chain" id="PRO_5047411599" description="C-type lysozyme inhibitor domain-containing protein" evidence="1">
    <location>
        <begin position="19"/>
        <end position="108"/>
    </location>
</feature>
<dbReference type="Proteomes" id="UP001652503">
    <property type="component" value="Unassembled WGS sequence"/>
</dbReference>
<gene>
    <name evidence="2" type="ORF">OE647_13190</name>
</gene>
<evidence type="ECO:0000313" key="2">
    <source>
        <dbReference type="EMBL" id="MCV2865680.1"/>
    </source>
</evidence>
<keyword evidence="1" id="KW-0732">Signal</keyword>
<dbReference type="EMBL" id="JAOWLA010000012">
    <property type="protein sequence ID" value="MCV2865680.1"/>
    <property type="molecule type" value="Genomic_DNA"/>
</dbReference>
<accession>A0ABT2Z3G0</accession>
<keyword evidence="3" id="KW-1185">Reference proteome</keyword>
<comment type="caution">
    <text evidence="2">The sequence shown here is derived from an EMBL/GenBank/DDBJ whole genome shotgun (WGS) entry which is preliminary data.</text>
</comment>
<protein>
    <recommendedName>
        <fullName evidence="4">C-type lysozyme inhibitor domain-containing protein</fullName>
    </recommendedName>
</protein>
<evidence type="ECO:0000313" key="3">
    <source>
        <dbReference type="Proteomes" id="UP001652503"/>
    </source>
</evidence>
<evidence type="ECO:0000256" key="1">
    <source>
        <dbReference type="SAM" id="SignalP"/>
    </source>
</evidence>
<proteinExistence type="predicted"/>